<dbReference type="SMART" id="SM01263">
    <property type="entry name" value="Leuk-A4-hydro_C"/>
    <property type="match status" value="1"/>
</dbReference>
<keyword evidence="10 13" id="KW-0862">Zinc</keyword>
<comment type="similarity">
    <text evidence="3">Belongs to the peptidase M1 family.</text>
</comment>
<dbReference type="SUPFAM" id="SSF48371">
    <property type="entry name" value="ARM repeat"/>
    <property type="match status" value="1"/>
</dbReference>
<dbReference type="SUPFAM" id="SSF55486">
    <property type="entry name" value="Metalloproteases ('zincins'), catalytic domain"/>
    <property type="match status" value="1"/>
</dbReference>
<comment type="catalytic activity">
    <reaction evidence="1">
        <text>Release of an N-terminal amino acid, Xaa-|-Yaa- from a peptide, amide or arylamide. Xaa is preferably Ala, but may be most amino acids including Pro (slow action). When a terminal hydrophobic residue is followed by a prolyl residue, the two may be released as an intact Xaa-Pro dipeptide.</text>
        <dbReference type="EC" id="3.4.11.2"/>
    </reaction>
</comment>
<evidence type="ECO:0000256" key="7">
    <source>
        <dbReference type="ARBA" id="ARBA00022670"/>
    </source>
</evidence>
<keyword evidence="16" id="KW-0031">Aminopeptidase</keyword>
<dbReference type="Proteomes" id="UP000288212">
    <property type="component" value="Unassembled WGS sequence"/>
</dbReference>
<dbReference type="InterPro" id="IPR038502">
    <property type="entry name" value="M1_LTA-4_hydro/amino_C_sf"/>
</dbReference>
<keyword evidence="8 13" id="KW-0479">Metal-binding</keyword>
<dbReference type="PANTHER" id="PTHR45726">
    <property type="entry name" value="LEUKOTRIENE A-4 HYDROLASE"/>
    <property type="match status" value="1"/>
</dbReference>
<dbReference type="PROSITE" id="PS51257">
    <property type="entry name" value="PROKAR_LIPOPROTEIN"/>
    <property type="match status" value="1"/>
</dbReference>
<evidence type="ECO:0000256" key="10">
    <source>
        <dbReference type="ARBA" id="ARBA00022833"/>
    </source>
</evidence>
<keyword evidence="9" id="KW-0378">Hydrolase</keyword>
<keyword evidence="6" id="KW-0963">Cytoplasm</keyword>
<comment type="subcellular location">
    <subcellularLocation>
        <location evidence="2">Cytoplasm</location>
    </subcellularLocation>
</comment>
<evidence type="ECO:0000256" key="13">
    <source>
        <dbReference type="PIRSR" id="PIRSR634015-3"/>
    </source>
</evidence>
<evidence type="ECO:0000256" key="14">
    <source>
        <dbReference type="SAM" id="SignalP"/>
    </source>
</evidence>
<dbReference type="EC" id="3.4.11.2" evidence="4"/>
<dbReference type="InterPro" id="IPR014782">
    <property type="entry name" value="Peptidase_M1_dom"/>
</dbReference>
<proteinExistence type="inferred from homology"/>
<dbReference type="PANTHER" id="PTHR45726:SF3">
    <property type="entry name" value="LEUKOTRIENE A-4 HYDROLASE"/>
    <property type="match status" value="1"/>
</dbReference>
<name>A0A432VVX9_9GAMM</name>
<dbReference type="GO" id="GO:0006508">
    <property type="term" value="P:proteolysis"/>
    <property type="evidence" value="ECO:0007669"/>
    <property type="project" value="UniProtKB-KW"/>
</dbReference>
<evidence type="ECO:0000256" key="6">
    <source>
        <dbReference type="ARBA" id="ARBA00022490"/>
    </source>
</evidence>
<feature type="active site" description="Proton donor" evidence="12">
    <location>
        <position position="419"/>
    </location>
</feature>
<gene>
    <name evidence="16" type="ORF">CWE06_05185</name>
</gene>
<evidence type="ECO:0000256" key="1">
    <source>
        <dbReference type="ARBA" id="ARBA00000098"/>
    </source>
</evidence>
<dbReference type="InterPro" id="IPR042097">
    <property type="entry name" value="Aminopeptidase_N-like_N_sf"/>
</dbReference>
<dbReference type="SUPFAM" id="SSF63737">
    <property type="entry name" value="Leukotriene A4 hydrolase N-terminal domain"/>
    <property type="match status" value="1"/>
</dbReference>
<evidence type="ECO:0000256" key="5">
    <source>
        <dbReference type="ARBA" id="ARBA00015611"/>
    </source>
</evidence>
<evidence type="ECO:0000313" key="16">
    <source>
        <dbReference type="EMBL" id="RUO20703.1"/>
    </source>
</evidence>
<feature type="binding site" evidence="13">
    <location>
        <position position="337"/>
    </location>
    <ligand>
        <name>Zn(2+)</name>
        <dbReference type="ChEBI" id="CHEBI:29105"/>
        <note>catalytic</note>
    </ligand>
</feature>
<dbReference type="Gene3D" id="1.25.40.320">
    <property type="entry name" value="Peptidase M1, leukotriene A4 hydrolase/aminopeptidase C-terminal domain"/>
    <property type="match status" value="1"/>
</dbReference>
<comment type="cofactor">
    <cofactor evidence="13">
        <name>Zn(2+)</name>
        <dbReference type="ChEBI" id="CHEBI:29105"/>
    </cofactor>
    <text evidence="13">Binds 1 zinc ion per subunit.</text>
</comment>
<feature type="signal peptide" evidence="14">
    <location>
        <begin position="1"/>
        <end position="32"/>
    </location>
</feature>
<dbReference type="Gene3D" id="3.30.2010.30">
    <property type="match status" value="1"/>
</dbReference>
<dbReference type="InterPro" id="IPR027268">
    <property type="entry name" value="Peptidase_M4/M1_CTD_sf"/>
</dbReference>
<dbReference type="GO" id="GO:0008237">
    <property type="term" value="F:metallopeptidase activity"/>
    <property type="evidence" value="ECO:0007669"/>
    <property type="project" value="UniProtKB-KW"/>
</dbReference>
<evidence type="ECO:0000313" key="17">
    <source>
        <dbReference type="Proteomes" id="UP000288212"/>
    </source>
</evidence>
<keyword evidence="17" id="KW-1185">Reference proteome</keyword>
<reference evidence="16 17" key="1">
    <citation type="journal article" date="2011" name="Front. Microbiol.">
        <title>Genomic signatures of strain selection and enhancement in Bacillus atrophaeus var. globigii, a historical biowarfare simulant.</title>
        <authorList>
            <person name="Gibbons H.S."/>
            <person name="Broomall S.M."/>
            <person name="McNew L.A."/>
            <person name="Daligault H."/>
            <person name="Chapman C."/>
            <person name="Bruce D."/>
            <person name="Karavis M."/>
            <person name="Krepps M."/>
            <person name="McGregor P.A."/>
            <person name="Hong C."/>
            <person name="Park K.H."/>
            <person name="Akmal A."/>
            <person name="Feldman A."/>
            <person name="Lin J.S."/>
            <person name="Chang W.E."/>
            <person name="Higgs B.W."/>
            <person name="Demirev P."/>
            <person name="Lindquist J."/>
            <person name="Liem A."/>
            <person name="Fochler E."/>
            <person name="Read T.D."/>
            <person name="Tapia R."/>
            <person name="Johnson S."/>
            <person name="Bishop-Lilly K.A."/>
            <person name="Detter C."/>
            <person name="Han C."/>
            <person name="Sozhamannan S."/>
            <person name="Rosenzweig C.N."/>
            <person name="Skowronski E.W."/>
        </authorList>
    </citation>
    <scope>NUCLEOTIDE SEQUENCE [LARGE SCALE GENOMIC DNA]</scope>
    <source>
        <strain evidence="16 17">AK5</strain>
    </source>
</reference>
<feature type="domain" description="Peptidase M1 leukotriene A4 hydrolase/aminopeptidase C-terminal" evidence="15">
    <location>
        <begin position="499"/>
        <end position="633"/>
    </location>
</feature>
<evidence type="ECO:0000256" key="9">
    <source>
        <dbReference type="ARBA" id="ARBA00022801"/>
    </source>
</evidence>
<dbReference type="Gene3D" id="1.10.390.10">
    <property type="entry name" value="Neutral Protease Domain 2"/>
    <property type="match status" value="1"/>
</dbReference>
<evidence type="ECO:0000259" key="15">
    <source>
        <dbReference type="SMART" id="SM01263"/>
    </source>
</evidence>
<evidence type="ECO:0000256" key="3">
    <source>
        <dbReference type="ARBA" id="ARBA00010136"/>
    </source>
</evidence>
<keyword evidence="7" id="KW-0645">Protease</keyword>
<dbReference type="Gene3D" id="2.60.40.1730">
    <property type="entry name" value="tricorn interacting facor f3 domain"/>
    <property type="match status" value="1"/>
</dbReference>
<dbReference type="OrthoDB" id="100605at2"/>
<dbReference type="PRINTS" id="PR00756">
    <property type="entry name" value="ALADIPTASE"/>
</dbReference>
<evidence type="ECO:0000256" key="8">
    <source>
        <dbReference type="ARBA" id="ARBA00022723"/>
    </source>
</evidence>
<dbReference type="InterPro" id="IPR049980">
    <property type="entry name" value="LTA4H_cat"/>
</dbReference>
<dbReference type="FunFam" id="3.30.2010.30:FF:000001">
    <property type="entry name" value="Leukotriene A(4) hydrolase"/>
    <property type="match status" value="1"/>
</dbReference>
<dbReference type="InterPro" id="IPR045357">
    <property type="entry name" value="Aminopeptidase_N-like_N"/>
</dbReference>
<sequence length="638" mass="72356">MKEHDVYSFSLKQLTWLAVPFALIACSPQAPAPAETPLSEHTRVLTPTIDQHSFANSNQVHTPHLHLSLQVDFNQKKLTGYAEYDLSFRDARATEVVFDTEQLNIYGVEQHIHGDWHDTTFALGQRDPILGTPLTVRVTAGAEKVRIHYSSSPQATGLDWVDPVGTAGGQYPFLYSQSQPHYARTWIPIQDTPTERLTFTGELYTPPYLIGLMGANNPPNPERTGYYEFRSEQPIPSYLMAIAVGDLDFYALNDRMAIYAEPSVLADAVAEFAYTTDMMAVTESLFGPFAWDRYDQLVLPPSFPFGGMENPQLAFLTPTVIAGDQSLVSLIAHELAHSWSGNLVTNATWRDLWLNEGFTSYVENRIMEAVYGEERALMERMLDAQSLLVSLPNLTERQQVLHIELEQRDPDTAFTSIPYIKAQLFLFFLEERFGRERFDPFVRQYFADYSFATITTAEFVEYLQANLLALEPNLVSIAEVEEWLYSPGLPESAPTPEVAAFDRVAAAQERWFAGENIDISNWSIHERAYFLSQLPDDVSQQDLARMDAEFELTNTRNNAILSQWLVIAIQHNYQPALPRVRDMLTSMGRLAFIRPVYAALAATPEGLELAREIYTEAEPSYHVLTRDQIEVILKLRER</sequence>
<dbReference type="Pfam" id="PF01433">
    <property type="entry name" value="Peptidase_M1"/>
    <property type="match status" value="1"/>
</dbReference>
<evidence type="ECO:0000256" key="11">
    <source>
        <dbReference type="ARBA" id="ARBA00023049"/>
    </source>
</evidence>
<dbReference type="InterPro" id="IPR034015">
    <property type="entry name" value="M1_LTA4H"/>
</dbReference>
<evidence type="ECO:0000256" key="12">
    <source>
        <dbReference type="PIRSR" id="PIRSR634015-1"/>
    </source>
</evidence>
<dbReference type="GO" id="GO:0005737">
    <property type="term" value="C:cytoplasm"/>
    <property type="evidence" value="ECO:0007669"/>
    <property type="project" value="UniProtKB-SubCell"/>
</dbReference>
<dbReference type="InterPro" id="IPR001930">
    <property type="entry name" value="Peptidase_M1"/>
</dbReference>
<organism evidence="16 17">
    <name type="scientific">Aliidiomarina haloalkalitolerans</name>
    <dbReference type="NCBI Taxonomy" id="859059"/>
    <lineage>
        <taxon>Bacteria</taxon>
        <taxon>Pseudomonadati</taxon>
        <taxon>Pseudomonadota</taxon>
        <taxon>Gammaproteobacteria</taxon>
        <taxon>Alteromonadales</taxon>
        <taxon>Idiomarinaceae</taxon>
        <taxon>Aliidiomarina</taxon>
    </lineage>
</organism>
<dbReference type="AlphaFoldDB" id="A0A432VVX9"/>
<dbReference type="InterPro" id="IPR016024">
    <property type="entry name" value="ARM-type_fold"/>
</dbReference>
<accession>A0A432VVX9</accession>
<dbReference type="GO" id="GO:0016285">
    <property type="term" value="F:alanyl aminopeptidase activity"/>
    <property type="evidence" value="ECO:0007669"/>
    <property type="project" value="UniProtKB-EC"/>
</dbReference>
<dbReference type="GO" id="GO:0008270">
    <property type="term" value="F:zinc ion binding"/>
    <property type="evidence" value="ECO:0007669"/>
    <property type="project" value="InterPro"/>
</dbReference>
<feature type="binding site" evidence="13">
    <location>
        <position position="356"/>
    </location>
    <ligand>
        <name>Zn(2+)</name>
        <dbReference type="ChEBI" id="CHEBI:29105"/>
        <note>catalytic</note>
    </ligand>
</feature>
<dbReference type="EMBL" id="PIPI01000002">
    <property type="protein sequence ID" value="RUO20703.1"/>
    <property type="molecule type" value="Genomic_DNA"/>
</dbReference>
<evidence type="ECO:0000256" key="2">
    <source>
        <dbReference type="ARBA" id="ARBA00004496"/>
    </source>
</evidence>
<keyword evidence="11" id="KW-0482">Metalloprotease</keyword>
<feature type="active site" description="Proton acceptor" evidence="12">
    <location>
        <position position="334"/>
    </location>
</feature>
<dbReference type="Pfam" id="PF09127">
    <property type="entry name" value="Leuk-A4-hydro_C"/>
    <property type="match status" value="1"/>
</dbReference>
<dbReference type="Pfam" id="PF17900">
    <property type="entry name" value="Peptidase_M1_N"/>
    <property type="match status" value="1"/>
</dbReference>
<keyword evidence="14" id="KW-0732">Signal</keyword>
<comment type="caution">
    <text evidence="16">The sequence shown here is derived from an EMBL/GenBank/DDBJ whole genome shotgun (WGS) entry which is preliminary data.</text>
</comment>
<feature type="chain" id="PRO_5019196080" description="Aminopeptidase N" evidence="14">
    <location>
        <begin position="33"/>
        <end position="638"/>
    </location>
</feature>
<dbReference type="InterPro" id="IPR015211">
    <property type="entry name" value="Peptidase_M1_C"/>
</dbReference>
<evidence type="ECO:0000256" key="4">
    <source>
        <dbReference type="ARBA" id="ARBA00012564"/>
    </source>
</evidence>
<dbReference type="CDD" id="cd09599">
    <property type="entry name" value="M1_LTA4H"/>
    <property type="match status" value="1"/>
</dbReference>
<feature type="binding site" evidence="13">
    <location>
        <position position="333"/>
    </location>
    <ligand>
        <name>Zn(2+)</name>
        <dbReference type="ChEBI" id="CHEBI:29105"/>
        <note>catalytic</note>
    </ligand>
</feature>
<protein>
    <recommendedName>
        <fullName evidence="5">Aminopeptidase N</fullName>
        <ecNumber evidence="4">3.4.11.2</ecNumber>
    </recommendedName>
</protein>